<dbReference type="Pfam" id="PF19278">
    <property type="entry name" value="Hydant_A_C"/>
    <property type="match status" value="1"/>
</dbReference>
<dbReference type="Proteomes" id="UP001375812">
    <property type="component" value="Unassembled WGS sequence"/>
</dbReference>
<dbReference type="InterPro" id="IPR045079">
    <property type="entry name" value="Oxoprolinase-like"/>
</dbReference>
<dbReference type="RefSeq" id="WP_181153394.1">
    <property type="nucleotide sequence ID" value="NZ_JBBGZH010000002.1"/>
</dbReference>
<dbReference type="InterPro" id="IPR043129">
    <property type="entry name" value="ATPase_NBD"/>
</dbReference>
<keyword evidence="5" id="KW-1185">Reference proteome</keyword>
<dbReference type="Pfam" id="PF01968">
    <property type="entry name" value="Hydantoinase_A"/>
    <property type="match status" value="1"/>
</dbReference>
<gene>
    <name evidence="4" type="ORF">WH297_14450</name>
</gene>
<feature type="domain" description="Hydantoinase A/oxoprolinase" evidence="1">
    <location>
        <begin position="202"/>
        <end position="488"/>
    </location>
</feature>
<protein>
    <submittedName>
        <fullName evidence="4">Hydantoinase/oxoprolinase family protein</fullName>
    </submittedName>
</protein>
<accession>A0ABU8PF95</accession>
<organism evidence="4 5">
    <name type="scientific">Ochrobactrum vermis</name>
    <dbReference type="NCBI Taxonomy" id="1827297"/>
    <lineage>
        <taxon>Bacteria</taxon>
        <taxon>Pseudomonadati</taxon>
        <taxon>Pseudomonadota</taxon>
        <taxon>Alphaproteobacteria</taxon>
        <taxon>Hyphomicrobiales</taxon>
        <taxon>Brucellaceae</taxon>
        <taxon>Brucella/Ochrobactrum group</taxon>
        <taxon>Ochrobactrum</taxon>
    </lineage>
</organism>
<dbReference type="PANTHER" id="PTHR11365">
    <property type="entry name" value="5-OXOPROLINASE RELATED"/>
    <property type="match status" value="1"/>
</dbReference>
<dbReference type="InterPro" id="IPR008040">
    <property type="entry name" value="Hydant_A_N"/>
</dbReference>
<sequence>MTVRIGIDIGGTFTDVSLLRDDGSALVFKTPSTPLSPETGVIRGIEIALERAGAAAADCVELIVGATVGLNAIIERKGAPVGFLVTAGFEDMLELGRVKMTNVFSLKEVRRPPLIRKNWVRGVEERLNAQGAVIKPLDTRQLVAATRELVDMGAQTIALLFLHSYRNPQHERIAKESLQKAFPGLDVAISSDLWPQLREYERATVLAMNSYILPKTRSYLTAIETEKKRLGIKCPVYVSASNGGLVPVSQALERPISTLLSGPSAGVVAAVELMRRSSIPSAITFDMGGTSADICVLEKENIPYAWGQEIQGLPVIMPYVDVSAIGSGGGSIAFLDNAGLLRVGPHSAGSNPGPAAYGRGGTSPTVTDAYLVSGFIDPENFIGGEIDLSLDRALAAIETIASPLGMTVTETAMGIIKITTSVQVAELTRLAAKKGIDLRDFTLLPFGGAGPTQACLLADELQIRKIVIPAAPGVFCAFGAAHADFRLDYVRTVYGLLSTLLEADVEAWFAAQEDQARLALSDVGDRIRTFEVIRTADVRYAGQGFEISIPFTTIDDIDDNFRAEYAKRYGSQHGHAPVEIIAFRATVVGCRTHPPLSIRKSVDSPDTNICREILLGGGALNVPVFQRSTLNPGWRSTGPFLIDQADTTCVVTSGWHAEVDDYGTLHLTKETTNA</sequence>
<evidence type="ECO:0000313" key="4">
    <source>
        <dbReference type="EMBL" id="MEJ5020923.1"/>
    </source>
</evidence>
<evidence type="ECO:0000259" key="1">
    <source>
        <dbReference type="Pfam" id="PF01968"/>
    </source>
</evidence>
<dbReference type="InterPro" id="IPR002821">
    <property type="entry name" value="Hydantoinase_A"/>
</dbReference>
<dbReference type="SUPFAM" id="SSF53067">
    <property type="entry name" value="Actin-like ATPase domain"/>
    <property type="match status" value="1"/>
</dbReference>
<feature type="domain" description="Acetophenone carboxylase-like C-terminal" evidence="3">
    <location>
        <begin position="610"/>
        <end position="668"/>
    </location>
</feature>
<evidence type="ECO:0000313" key="5">
    <source>
        <dbReference type="Proteomes" id="UP001375812"/>
    </source>
</evidence>
<dbReference type="Pfam" id="PF05378">
    <property type="entry name" value="Hydant_A_N"/>
    <property type="match status" value="1"/>
</dbReference>
<evidence type="ECO:0000259" key="2">
    <source>
        <dbReference type="Pfam" id="PF05378"/>
    </source>
</evidence>
<name>A0ABU8PF95_9HYPH</name>
<dbReference type="EMBL" id="JBBGZH010000002">
    <property type="protein sequence ID" value="MEJ5020923.1"/>
    <property type="molecule type" value="Genomic_DNA"/>
</dbReference>
<dbReference type="InterPro" id="IPR049517">
    <property type="entry name" value="ACX-like_C"/>
</dbReference>
<feature type="domain" description="Hydantoinase/oxoprolinase N-terminal" evidence="2">
    <location>
        <begin position="4"/>
        <end position="181"/>
    </location>
</feature>
<reference evidence="4 5" key="1">
    <citation type="submission" date="2023-12" db="EMBL/GenBank/DDBJ databases">
        <title>Gut-associated functions are favored during microbiome assembly across C. elegans life.</title>
        <authorList>
            <person name="Zimmermann J."/>
        </authorList>
    </citation>
    <scope>NUCLEOTIDE SEQUENCE [LARGE SCALE GENOMIC DNA]</scope>
    <source>
        <strain evidence="4 5">MYb71</strain>
    </source>
</reference>
<comment type="caution">
    <text evidence="4">The sequence shown here is derived from an EMBL/GenBank/DDBJ whole genome shotgun (WGS) entry which is preliminary data.</text>
</comment>
<evidence type="ECO:0000259" key="3">
    <source>
        <dbReference type="Pfam" id="PF19278"/>
    </source>
</evidence>
<proteinExistence type="predicted"/>
<dbReference type="PANTHER" id="PTHR11365:SF23">
    <property type="entry name" value="HYPOTHETICAL 5-OXOPROLINASE (EUROFUNG)-RELATED"/>
    <property type="match status" value="1"/>
</dbReference>